<dbReference type="Pfam" id="PF14345">
    <property type="entry name" value="GDYXXLXY"/>
    <property type="match status" value="1"/>
</dbReference>
<reference evidence="2 3" key="1">
    <citation type="submission" date="2015-09" db="EMBL/GenBank/DDBJ databases">
        <title>A metagenomics-based metabolic model of nitrate-dependent anaerobic oxidation of methane by Methanoperedens-like archaea.</title>
        <authorList>
            <person name="Arshad A."/>
            <person name="Speth D.R."/>
            <person name="De Graaf R.M."/>
            <person name="Op Den Camp H.J."/>
            <person name="Jetten M.S."/>
            <person name="Welte C.U."/>
        </authorList>
    </citation>
    <scope>NUCLEOTIDE SEQUENCE [LARGE SCALE GENOMIC DNA]</scope>
</reference>
<proteinExistence type="predicted"/>
<protein>
    <recommendedName>
        <fullName evidence="4">Membrane-anchored protein</fullName>
    </recommendedName>
</protein>
<evidence type="ECO:0000256" key="1">
    <source>
        <dbReference type="SAM" id="Phobius"/>
    </source>
</evidence>
<name>A0A0P7ZKN8_9EURY</name>
<dbReference type="InterPro" id="IPR025833">
    <property type="entry name" value="GDYXXLXY"/>
</dbReference>
<feature type="transmembrane region" description="Helical" evidence="1">
    <location>
        <begin position="6"/>
        <end position="26"/>
    </location>
</feature>
<keyword evidence="1" id="KW-1133">Transmembrane helix</keyword>
<keyword evidence="1" id="KW-0472">Membrane</keyword>
<evidence type="ECO:0000313" key="3">
    <source>
        <dbReference type="Proteomes" id="UP000050360"/>
    </source>
</evidence>
<dbReference type="Proteomes" id="UP000050360">
    <property type="component" value="Unassembled WGS sequence"/>
</dbReference>
<dbReference type="EMBL" id="LKCM01000066">
    <property type="protein sequence ID" value="KPQ44632.1"/>
    <property type="molecule type" value="Genomic_DNA"/>
</dbReference>
<gene>
    <name evidence="2" type="ORF">MPEBLZ_00789</name>
</gene>
<sequence length="174" mass="19918">MERKTFIKAMLVPAVILLGFIGYNYYTLNMGQEILLKTAPVDPNDLFRGNYVNLRYDISAIDLTEIGYDSPFMTGEDVFATLAKGEKFWFVTRVGHYNQPLQKNEVCMKGKVTYSYQNSINVNWGIESYFVPEGKGKDIEREIRDVSVKVSVDRTCRALIKELYINDNPVSFGN</sequence>
<accession>A0A0P7ZKN8</accession>
<comment type="caution">
    <text evidence="2">The sequence shown here is derived from an EMBL/GenBank/DDBJ whole genome shotgun (WGS) entry which is preliminary data.</text>
</comment>
<keyword evidence="1" id="KW-0812">Transmembrane</keyword>
<evidence type="ECO:0008006" key="4">
    <source>
        <dbReference type="Google" id="ProtNLM"/>
    </source>
</evidence>
<evidence type="ECO:0000313" key="2">
    <source>
        <dbReference type="EMBL" id="KPQ44632.1"/>
    </source>
</evidence>
<organism evidence="2 3">
    <name type="scientific">Candidatus Methanoperedens nitratireducens</name>
    <dbReference type="NCBI Taxonomy" id="1392998"/>
    <lineage>
        <taxon>Archaea</taxon>
        <taxon>Methanobacteriati</taxon>
        <taxon>Methanobacteriota</taxon>
        <taxon>Stenosarchaea group</taxon>
        <taxon>Methanomicrobia</taxon>
        <taxon>Methanosarcinales</taxon>
        <taxon>ANME-2 cluster</taxon>
        <taxon>Candidatus Methanoperedentaceae</taxon>
        <taxon>Candidatus Methanoperedens</taxon>
    </lineage>
</organism>
<dbReference type="AlphaFoldDB" id="A0A0P7ZKN8"/>